<feature type="transmembrane region" description="Helical" evidence="1">
    <location>
        <begin position="88"/>
        <end position="108"/>
    </location>
</feature>
<name>A0A2S7FE77_CLOBU</name>
<evidence type="ECO:0000256" key="1">
    <source>
        <dbReference type="SAM" id="Phobius"/>
    </source>
</evidence>
<feature type="transmembrane region" description="Helical" evidence="1">
    <location>
        <begin position="120"/>
        <end position="139"/>
    </location>
</feature>
<dbReference type="EMBL" id="LRDH01000056">
    <property type="protein sequence ID" value="PPV16990.1"/>
    <property type="molecule type" value="Genomic_DNA"/>
</dbReference>
<dbReference type="Proteomes" id="UP000238081">
    <property type="component" value="Unassembled WGS sequence"/>
</dbReference>
<evidence type="ECO:0000313" key="3">
    <source>
        <dbReference type="Proteomes" id="UP000238081"/>
    </source>
</evidence>
<proteinExistence type="predicted"/>
<keyword evidence="1" id="KW-0472">Membrane</keyword>
<feature type="transmembrane region" description="Helical" evidence="1">
    <location>
        <begin position="62"/>
        <end position="81"/>
    </location>
</feature>
<gene>
    <name evidence="2" type="ORF">AWN73_09070</name>
</gene>
<keyword evidence="1" id="KW-1133">Transmembrane helix</keyword>
<dbReference type="AlphaFoldDB" id="A0A2S7FE77"/>
<organism evidence="2 3">
    <name type="scientific">Clostridium butyricum</name>
    <dbReference type="NCBI Taxonomy" id="1492"/>
    <lineage>
        <taxon>Bacteria</taxon>
        <taxon>Bacillati</taxon>
        <taxon>Bacillota</taxon>
        <taxon>Clostridia</taxon>
        <taxon>Eubacteriales</taxon>
        <taxon>Clostridiaceae</taxon>
        <taxon>Clostridium</taxon>
    </lineage>
</organism>
<comment type="caution">
    <text evidence="2">The sequence shown here is derived from an EMBL/GenBank/DDBJ whole genome shotgun (WGS) entry which is preliminary data.</text>
</comment>
<feature type="transmembrane region" description="Helical" evidence="1">
    <location>
        <begin position="6"/>
        <end position="25"/>
    </location>
</feature>
<evidence type="ECO:0000313" key="2">
    <source>
        <dbReference type="EMBL" id="PPV16990.1"/>
    </source>
</evidence>
<reference evidence="2 3" key="1">
    <citation type="submission" date="2016-01" db="EMBL/GenBank/DDBJ databases">
        <title>Characterization of the Clostridium difficile lineages that are prevalent in Hong Kong and China.</title>
        <authorList>
            <person name="Kwok J.S.-L."/>
            <person name="Lam W.-Y."/>
            <person name="Ip M."/>
            <person name="Chan T.-F."/>
            <person name="Hawkey P.M."/>
            <person name="Tsui S.K.-W."/>
        </authorList>
    </citation>
    <scope>NUCLEOTIDE SEQUENCE [LARGE SCALE GENOMIC DNA]</scope>
    <source>
        <strain evidence="2 3">300064</strain>
    </source>
</reference>
<dbReference type="RefSeq" id="WP_027635027.1">
    <property type="nucleotide sequence ID" value="NZ_JADNPC010000001.1"/>
</dbReference>
<protein>
    <submittedName>
        <fullName evidence="2">Uncharacterized protein</fullName>
    </submittedName>
</protein>
<sequence length="146" mass="16847">MVDIDGVYLFLRCIVEVFIVNFMIYTLSKKSINNTNYYIVSILLSVLTYVVRLLPIYYGVHIVINIITFISIMTILGIPLIKSIKNTLITFTILEFSEILNLIILIILDNKFWTDNEIYIKGSLGIPSLIFLFLSAVILKYRIKSE</sequence>
<keyword evidence="1" id="KW-0812">Transmembrane</keyword>
<accession>A0A2S7FE77</accession>
<feature type="transmembrane region" description="Helical" evidence="1">
    <location>
        <begin position="37"/>
        <end position="56"/>
    </location>
</feature>